<dbReference type="NCBIfam" id="TIGR00711">
    <property type="entry name" value="efflux_EmrB"/>
    <property type="match status" value="1"/>
</dbReference>
<name>A0A6J7DZP7_9ZZZZ</name>
<dbReference type="EMBL" id="CAFBLN010000048">
    <property type="protein sequence ID" value="CAB4875188.1"/>
    <property type="molecule type" value="Genomic_DNA"/>
</dbReference>
<feature type="transmembrane region" description="Helical" evidence="7">
    <location>
        <begin position="369"/>
        <end position="393"/>
    </location>
</feature>
<dbReference type="PANTHER" id="PTHR23501:SF197">
    <property type="entry name" value="COMD"/>
    <property type="match status" value="1"/>
</dbReference>
<feature type="transmembrane region" description="Helical" evidence="7">
    <location>
        <begin position="89"/>
        <end position="108"/>
    </location>
</feature>
<dbReference type="Gene3D" id="1.20.1720.10">
    <property type="entry name" value="Multidrug resistance protein D"/>
    <property type="match status" value="1"/>
</dbReference>
<dbReference type="Pfam" id="PF07690">
    <property type="entry name" value="MFS_1"/>
    <property type="match status" value="1"/>
</dbReference>
<gene>
    <name evidence="9" type="ORF">UFOPK3381_01039</name>
</gene>
<organism evidence="9">
    <name type="scientific">freshwater metagenome</name>
    <dbReference type="NCBI Taxonomy" id="449393"/>
    <lineage>
        <taxon>unclassified sequences</taxon>
        <taxon>metagenomes</taxon>
        <taxon>ecological metagenomes</taxon>
    </lineage>
</organism>
<evidence type="ECO:0000313" key="9">
    <source>
        <dbReference type="EMBL" id="CAB4875188.1"/>
    </source>
</evidence>
<dbReference type="Gene3D" id="1.20.1250.20">
    <property type="entry name" value="MFS general substrate transporter like domains"/>
    <property type="match status" value="1"/>
</dbReference>
<evidence type="ECO:0000256" key="1">
    <source>
        <dbReference type="ARBA" id="ARBA00004651"/>
    </source>
</evidence>
<dbReference type="InterPro" id="IPR020846">
    <property type="entry name" value="MFS_dom"/>
</dbReference>
<dbReference type="PANTHER" id="PTHR23501">
    <property type="entry name" value="MAJOR FACILITATOR SUPERFAMILY"/>
    <property type="match status" value="1"/>
</dbReference>
<evidence type="ECO:0000256" key="4">
    <source>
        <dbReference type="ARBA" id="ARBA00022692"/>
    </source>
</evidence>
<evidence type="ECO:0000256" key="3">
    <source>
        <dbReference type="ARBA" id="ARBA00022475"/>
    </source>
</evidence>
<keyword evidence="2" id="KW-0813">Transport</keyword>
<dbReference type="GO" id="GO:0005886">
    <property type="term" value="C:plasma membrane"/>
    <property type="evidence" value="ECO:0007669"/>
    <property type="project" value="UniProtKB-SubCell"/>
</dbReference>
<keyword evidence="6 7" id="KW-0472">Membrane</keyword>
<evidence type="ECO:0000256" key="5">
    <source>
        <dbReference type="ARBA" id="ARBA00022989"/>
    </source>
</evidence>
<evidence type="ECO:0000256" key="2">
    <source>
        <dbReference type="ARBA" id="ARBA00022448"/>
    </source>
</evidence>
<keyword evidence="4 7" id="KW-0812">Transmembrane</keyword>
<evidence type="ECO:0000259" key="8">
    <source>
        <dbReference type="PROSITE" id="PS50850"/>
    </source>
</evidence>
<dbReference type="GO" id="GO:0022857">
    <property type="term" value="F:transmembrane transporter activity"/>
    <property type="evidence" value="ECO:0007669"/>
    <property type="project" value="InterPro"/>
</dbReference>
<dbReference type="SUPFAM" id="SSF103473">
    <property type="entry name" value="MFS general substrate transporter"/>
    <property type="match status" value="1"/>
</dbReference>
<feature type="transmembrane region" description="Helical" evidence="7">
    <location>
        <begin position="175"/>
        <end position="198"/>
    </location>
</feature>
<feature type="transmembrane region" description="Helical" evidence="7">
    <location>
        <begin position="236"/>
        <end position="256"/>
    </location>
</feature>
<feature type="transmembrane region" description="Helical" evidence="7">
    <location>
        <begin position="210"/>
        <end position="230"/>
    </location>
</feature>
<dbReference type="CDD" id="cd17502">
    <property type="entry name" value="MFS_Azr1_MDR_like"/>
    <property type="match status" value="1"/>
</dbReference>
<dbReference type="PROSITE" id="PS50850">
    <property type="entry name" value="MFS"/>
    <property type="match status" value="1"/>
</dbReference>
<evidence type="ECO:0000256" key="7">
    <source>
        <dbReference type="SAM" id="Phobius"/>
    </source>
</evidence>
<feature type="transmembrane region" description="Helical" evidence="7">
    <location>
        <begin position="344"/>
        <end position="363"/>
    </location>
</feature>
<evidence type="ECO:0000256" key="6">
    <source>
        <dbReference type="ARBA" id="ARBA00023136"/>
    </source>
</evidence>
<feature type="transmembrane region" description="Helical" evidence="7">
    <location>
        <begin position="147"/>
        <end position="169"/>
    </location>
</feature>
<feature type="transmembrane region" description="Helical" evidence="7">
    <location>
        <begin position="58"/>
        <end position="77"/>
    </location>
</feature>
<protein>
    <submittedName>
        <fullName evidence="9">Unannotated protein</fullName>
    </submittedName>
</protein>
<reference evidence="9" key="1">
    <citation type="submission" date="2020-05" db="EMBL/GenBank/DDBJ databases">
        <authorList>
            <person name="Chiriac C."/>
            <person name="Salcher M."/>
            <person name="Ghai R."/>
            <person name="Kavagutti S V."/>
        </authorList>
    </citation>
    <scope>NUCLEOTIDE SEQUENCE</scope>
</reference>
<feature type="transmembrane region" description="Helical" evidence="7">
    <location>
        <begin position="276"/>
        <end position="302"/>
    </location>
</feature>
<feature type="transmembrane region" description="Helical" evidence="7">
    <location>
        <begin position="314"/>
        <end position="332"/>
    </location>
</feature>
<accession>A0A6J7DZP7</accession>
<dbReference type="InterPro" id="IPR036259">
    <property type="entry name" value="MFS_trans_sf"/>
</dbReference>
<dbReference type="InterPro" id="IPR011701">
    <property type="entry name" value="MFS"/>
</dbReference>
<dbReference type="AlphaFoldDB" id="A0A6J7DZP7"/>
<dbReference type="PRINTS" id="PR01036">
    <property type="entry name" value="TCRTETB"/>
</dbReference>
<dbReference type="FunFam" id="1.20.1720.10:FF:000004">
    <property type="entry name" value="EmrB/QacA family drug resistance transporter"/>
    <property type="match status" value="1"/>
</dbReference>
<feature type="domain" description="Major facilitator superfamily (MFS) profile" evidence="8">
    <location>
        <begin position="24"/>
        <end position="506"/>
    </location>
</feature>
<comment type="subcellular location">
    <subcellularLocation>
        <location evidence="1">Cell membrane</location>
        <topology evidence="1">Multi-pass membrane protein</topology>
    </subcellularLocation>
</comment>
<keyword evidence="3" id="KW-1003">Cell membrane</keyword>
<keyword evidence="5 7" id="KW-1133">Transmembrane helix</keyword>
<feature type="transmembrane region" description="Helical" evidence="7">
    <location>
        <begin position="21"/>
        <end position="46"/>
    </location>
</feature>
<dbReference type="InterPro" id="IPR004638">
    <property type="entry name" value="EmrB-like"/>
</dbReference>
<feature type="transmembrane region" description="Helical" evidence="7">
    <location>
        <begin position="114"/>
        <end position="135"/>
    </location>
</feature>
<feature type="transmembrane region" description="Helical" evidence="7">
    <location>
        <begin position="483"/>
        <end position="501"/>
    </location>
</feature>
<sequence>MRTDGIPVTKTSPKDLSKRELYTIFGALMLGMFLSALDGTIVSTALPTIIGELKGANHLSWVVVAYLLASTVSTPLWGKLGDLYGRKNLYQASIVFFLVGSILCGIANSMIALIIFRAIQGLGGGGLMVGAQAVIGDIVPPRDRGRYSGLFGATFGASTVLGPLIGGLIVDHFSWRWVFLVNIPLGIIAFLVTGVALPKSMTRVSHVIDYAGALLLTLSASSFILFTSLGGNAFSWSSWQSCGLAALGLVAGVAFWRVEMRAAEPVLAPRILGHRVVWSASAIGFVVGFSMYGAMTFLPFFFQTVKGVSPTMSGLRLLPLMVGLFTTSMVAGQLLSKGWRYHRFPIFGTAIMTVGLALLGTVTMSTSSLMTTLFMLILGIGLGMVMQILVVAVQNAVELRDLGAATAAANFFRSMGGSFGTAAFGALYTNILPHKLENALVQQHLTGASVPPSSMWTPDRLVHLPGPVLQAILTSIAQSIQTVFRYTLPFGILAFLLSLTLPDIKLRGQLGDAEFPARPAE</sequence>
<proteinExistence type="predicted"/>